<feature type="binding site" evidence="13">
    <location>
        <position position="203"/>
    </location>
    <ligand>
        <name>5-aminolevulinate</name>
        <dbReference type="ChEBI" id="CHEBI:356416"/>
        <label>1</label>
    </ligand>
</feature>
<comment type="caution">
    <text evidence="18">The sequence shown here is derived from an EMBL/GenBank/DDBJ whole genome shotgun (WGS) entry which is preliminary data.</text>
</comment>
<evidence type="ECO:0000256" key="16">
    <source>
        <dbReference type="RuleBase" id="RU000515"/>
    </source>
</evidence>
<dbReference type="SMART" id="SM01004">
    <property type="entry name" value="ALAD"/>
    <property type="match status" value="1"/>
</dbReference>
<feature type="binding site" evidence="14">
    <location>
        <position position="119"/>
    </location>
    <ligand>
        <name>Zn(2+)</name>
        <dbReference type="ChEBI" id="CHEBI:29105"/>
        <note>catalytic</note>
    </ligand>
</feature>
<evidence type="ECO:0000256" key="1">
    <source>
        <dbReference type="ARBA" id="ARBA00001947"/>
    </source>
</evidence>
<reference evidence="18" key="1">
    <citation type="journal article" date="2021" name="PeerJ">
        <title>Extensive microbial diversity within the chicken gut microbiome revealed by metagenomics and culture.</title>
        <authorList>
            <person name="Gilroy R."/>
            <person name="Ravi A."/>
            <person name="Getino M."/>
            <person name="Pursley I."/>
            <person name="Horton D.L."/>
            <person name="Alikhan N.F."/>
            <person name="Baker D."/>
            <person name="Gharbi K."/>
            <person name="Hall N."/>
            <person name="Watson M."/>
            <person name="Adriaenssens E.M."/>
            <person name="Foster-Nyarko E."/>
            <person name="Jarju S."/>
            <person name="Secka A."/>
            <person name="Antonio M."/>
            <person name="Oren A."/>
            <person name="Chaudhuri R.R."/>
            <person name="La Ragione R."/>
            <person name="Hildebrand F."/>
            <person name="Pallen M.J."/>
        </authorList>
    </citation>
    <scope>NUCLEOTIDE SEQUENCE</scope>
    <source>
        <strain evidence="18">ChiBcec8-14828</strain>
    </source>
</reference>
<keyword evidence="14" id="KW-0862">Zinc</keyword>
<dbReference type="PANTHER" id="PTHR11458">
    <property type="entry name" value="DELTA-AMINOLEVULINIC ACID DEHYDRATASE"/>
    <property type="match status" value="1"/>
</dbReference>
<dbReference type="GO" id="GO:0005829">
    <property type="term" value="C:cytosol"/>
    <property type="evidence" value="ECO:0007669"/>
    <property type="project" value="TreeGrafter"/>
</dbReference>
<keyword evidence="15" id="KW-0460">Magnesium</keyword>
<gene>
    <name evidence="18" type="primary">hemB</name>
    <name evidence="18" type="ORF">H9943_09495</name>
</gene>
<organism evidence="18 19">
    <name type="scientific">Candidatus Ruthenibacterium avium</name>
    <dbReference type="NCBI Taxonomy" id="2838751"/>
    <lineage>
        <taxon>Bacteria</taxon>
        <taxon>Bacillati</taxon>
        <taxon>Bacillota</taxon>
        <taxon>Clostridia</taxon>
        <taxon>Eubacteriales</taxon>
        <taxon>Oscillospiraceae</taxon>
        <taxon>Ruthenibacterium</taxon>
    </lineage>
</organism>
<keyword evidence="14" id="KW-0479">Metal-binding</keyword>
<dbReference type="Proteomes" id="UP000824209">
    <property type="component" value="Unassembled WGS sequence"/>
</dbReference>
<dbReference type="EMBL" id="DWYA01000086">
    <property type="protein sequence ID" value="HJB40614.1"/>
    <property type="molecule type" value="Genomic_DNA"/>
</dbReference>
<comment type="pathway">
    <text evidence="2">Porphyrin-containing compound metabolism; protoporphyrin-IX biosynthesis; coproporphyrinogen-III from 5-aminolevulinate: step 1/4.</text>
</comment>
<evidence type="ECO:0000256" key="14">
    <source>
        <dbReference type="PIRSR" id="PIRSR001415-3"/>
    </source>
</evidence>
<comment type="catalytic activity">
    <reaction evidence="11 16">
        <text>2 5-aminolevulinate = porphobilinogen + 2 H2O + H(+)</text>
        <dbReference type="Rhea" id="RHEA:24064"/>
        <dbReference type="ChEBI" id="CHEBI:15377"/>
        <dbReference type="ChEBI" id="CHEBI:15378"/>
        <dbReference type="ChEBI" id="CHEBI:58126"/>
        <dbReference type="ChEBI" id="CHEBI:356416"/>
        <dbReference type="EC" id="4.2.1.24"/>
    </reaction>
</comment>
<dbReference type="EC" id="4.2.1.24" evidence="5 16"/>
<evidence type="ECO:0000256" key="5">
    <source>
        <dbReference type="ARBA" id="ARBA00012053"/>
    </source>
</evidence>
<evidence type="ECO:0000256" key="15">
    <source>
        <dbReference type="PIRSR" id="PIRSR001415-5"/>
    </source>
</evidence>
<dbReference type="AlphaFoldDB" id="A0A9D2M4D2"/>
<reference evidence="18" key="2">
    <citation type="submission" date="2021-04" db="EMBL/GenBank/DDBJ databases">
        <authorList>
            <person name="Gilroy R."/>
        </authorList>
    </citation>
    <scope>NUCLEOTIDE SEQUENCE</scope>
    <source>
        <strain evidence="18">ChiBcec8-14828</strain>
    </source>
</reference>
<dbReference type="GO" id="GO:0006783">
    <property type="term" value="P:heme biosynthetic process"/>
    <property type="evidence" value="ECO:0007669"/>
    <property type="project" value="UniProtKB-KW"/>
</dbReference>
<feature type="binding site" evidence="13">
    <location>
        <position position="310"/>
    </location>
    <ligand>
        <name>5-aminolevulinate</name>
        <dbReference type="ChEBI" id="CHEBI:356416"/>
        <label>2</label>
    </ligand>
</feature>
<evidence type="ECO:0000256" key="12">
    <source>
        <dbReference type="PIRSR" id="PIRSR001415-1"/>
    </source>
</evidence>
<keyword evidence="9 16" id="KW-0627">Porphyrin biosynthesis</keyword>
<evidence type="ECO:0000256" key="9">
    <source>
        <dbReference type="ARBA" id="ARBA00023244"/>
    </source>
</evidence>
<evidence type="ECO:0000313" key="18">
    <source>
        <dbReference type="EMBL" id="HJB40614.1"/>
    </source>
</evidence>
<dbReference type="Pfam" id="PF00490">
    <property type="entry name" value="ALAD"/>
    <property type="match status" value="1"/>
</dbReference>
<keyword evidence="8 16" id="KW-0456">Lyase</keyword>
<evidence type="ECO:0000256" key="3">
    <source>
        <dbReference type="ARBA" id="ARBA00008055"/>
    </source>
</evidence>
<evidence type="ECO:0000256" key="6">
    <source>
        <dbReference type="ARBA" id="ARBA00020771"/>
    </source>
</evidence>
<dbReference type="PIRSF" id="PIRSF001415">
    <property type="entry name" value="Porphbilin_synth"/>
    <property type="match status" value="1"/>
</dbReference>
<comment type="subunit">
    <text evidence="4 16">Homooctamer.</text>
</comment>
<dbReference type="InterPro" id="IPR030656">
    <property type="entry name" value="ALAD_AS"/>
</dbReference>
<feature type="binding site" evidence="13">
    <location>
        <position position="215"/>
    </location>
    <ligand>
        <name>5-aminolevulinate</name>
        <dbReference type="ChEBI" id="CHEBI:356416"/>
        <label>1</label>
    </ligand>
</feature>
<evidence type="ECO:0000256" key="4">
    <source>
        <dbReference type="ARBA" id="ARBA00011823"/>
    </source>
</evidence>
<evidence type="ECO:0000256" key="11">
    <source>
        <dbReference type="ARBA" id="ARBA00047651"/>
    </source>
</evidence>
<proteinExistence type="inferred from homology"/>
<dbReference type="Gene3D" id="3.20.20.70">
    <property type="entry name" value="Aldolase class I"/>
    <property type="match status" value="1"/>
</dbReference>
<dbReference type="SUPFAM" id="SSF51569">
    <property type="entry name" value="Aldolase"/>
    <property type="match status" value="1"/>
</dbReference>
<dbReference type="PANTHER" id="PTHR11458:SF0">
    <property type="entry name" value="DELTA-AMINOLEVULINIC ACID DEHYDRATASE"/>
    <property type="match status" value="1"/>
</dbReference>
<evidence type="ECO:0000256" key="2">
    <source>
        <dbReference type="ARBA" id="ARBA00004694"/>
    </source>
</evidence>
<dbReference type="GO" id="GO:0004655">
    <property type="term" value="F:porphobilinogen synthase activity"/>
    <property type="evidence" value="ECO:0007669"/>
    <property type="project" value="UniProtKB-EC"/>
</dbReference>
<sequence>MFYRGRRLRKTPAVRSLVRETRLHPSELVYPIFVQEGENIKEEISSLPGQFRYSPDRLEEVVAEMRACGVRACLLFGIPAHKDACGSSAWEEYGVVQTAIRRLRSLDSELYIIADVCMCEYTSHGHCGVLGAHGEVLNDETLPHLAQIALSYARAGVDMVAPSDMMDGRIVALREALDGEGFYDLPIMGYSAKYASSFYGPFRQAAGSAPSFGDRKAYQMDYANANEAMREMQADWDEGADILMVKPAMAYLDILRMAADRFDAPLAAYQVSGEYAMLKHAVAEGLMHPDVMNESLIAIKRAGASVIITYHALDYARAWKEYQG</sequence>
<evidence type="ECO:0000256" key="13">
    <source>
        <dbReference type="PIRSR" id="PIRSR001415-2"/>
    </source>
</evidence>
<evidence type="ECO:0000256" key="10">
    <source>
        <dbReference type="ARBA" id="ARBA00025628"/>
    </source>
</evidence>
<dbReference type="NCBIfam" id="NF006762">
    <property type="entry name" value="PRK09283.1"/>
    <property type="match status" value="1"/>
</dbReference>
<dbReference type="FunFam" id="3.20.20.70:FF:000019">
    <property type="entry name" value="Delta-aminolevulinic acid dehydratase"/>
    <property type="match status" value="1"/>
</dbReference>
<feature type="binding site" evidence="14">
    <location>
        <position position="127"/>
    </location>
    <ligand>
        <name>Zn(2+)</name>
        <dbReference type="ChEBI" id="CHEBI:29105"/>
        <note>catalytic</note>
    </ligand>
</feature>
<evidence type="ECO:0000256" key="7">
    <source>
        <dbReference type="ARBA" id="ARBA00023133"/>
    </source>
</evidence>
<protein>
    <recommendedName>
        <fullName evidence="6 16">Delta-aminolevulinic acid dehydratase</fullName>
        <ecNumber evidence="5 16">4.2.1.24</ecNumber>
    </recommendedName>
</protein>
<dbReference type="InterPro" id="IPR001731">
    <property type="entry name" value="ALAD"/>
</dbReference>
<dbReference type="PROSITE" id="PS00169">
    <property type="entry name" value="D_ALA_DEHYDRATASE"/>
    <property type="match status" value="1"/>
</dbReference>
<dbReference type="InterPro" id="IPR013785">
    <property type="entry name" value="Aldolase_TIM"/>
</dbReference>
<keyword evidence="7" id="KW-0350">Heme biosynthesis</keyword>
<accession>A0A9D2M4D2</accession>
<feature type="binding site" evidence="14">
    <location>
        <position position="117"/>
    </location>
    <ligand>
        <name>Zn(2+)</name>
        <dbReference type="ChEBI" id="CHEBI:29105"/>
        <note>catalytic</note>
    </ligand>
</feature>
<feature type="active site" description="Schiff-base intermediate with substrate" evidence="12">
    <location>
        <position position="193"/>
    </location>
</feature>
<comment type="cofactor">
    <cofactor evidence="1">
        <name>Zn(2+)</name>
        <dbReference type="ChEBI" id="CHEBI:29105"/>
    </cofactor>
</comment>
<dbReference type="CDD" id="cd00384">
    <property type="entry name" value="ALAD_PBGS"/>
    <property type="match status" value="1"/>
</dbReference>
<feature type="active site" description="Schiff-base intermediate with substrate" evidence="12">
    <location>
        <position position="246"/>
    </location>
</feature>
<comment type="function">
    <text evidence="10">Catalyzes an early step in the biosynthesis of tetrapyrroles. Binds two molecules of 5-aminolevulinate per subunit, each at a distinct site, and catalyzes their condensation to form porphobilinogen.</text>
</comment>
<name>A0A9D2M4D2_9FIRM</name>
<dbReference type="PRINTS" id="PR00144">
    <property type="entry name" value="DALDHYDRTASE"/>
</dbReference>
<comment type="similarity">
    <text evidence="3 17">Belongs to the ALAD family.</text>
</comment>
<evidence type="ECO:0000256" key="17">
    <source>
        <dbReference type="RuleBase" id="RU004161"/>
    </source>
</evidence>
<feature type="binding site" evidence="13">
    <location>
        <position position="272"/>
    </location>
    <ligand>
        <name>5-aminolevulinate</name>
        <dbReference type="ChEBI" id="CHEBI:356416"/>
        <label>2</label>
    </ligand>
</feature>
<evidence type="ECO:0000256" key="8">
    <source>
        <dbReference type="ARBA" id="ARBA00023239"/>
    </source>
</evidence>
<feature type="binding site" evidence="15">
    <location>
        <position position="231"/>
    </location>
    <ligand>
        <name>Mg(2+)</name>
        <dbReference type="ChEBI" id="CHEBI:18420"/>
    </ligand>
</feature>
<dbReference type="GO" id="GO:0008270">
    <property type="term" value="F:zinc ion binding"/>
    <property type="evidence" value="ECO:0007669"/>
    <property type="project" value="TreeGrafter"/>
</dbReference>
<evidence type="ECO:0000313" key="19">
    <source>
        <dbReference type="Proteomes" id="UP000824209"/>
    </source>
</evidence>